<name>A0A5B7BNF0_DAVIN</name>
<dbReference type="AlphaFoldDB" id="A0A5B7BNF0"/>
<dbReference type="EMBL" id="GHES01039319">
    <property type="protein sequence ID" value="MPA69878.1"/>
    <property type="molecule type" value="Transcribed_RNA"/>
</dbReference>
<proteinExistence type="predicted"/>
<sequence length="109" mass="12239">MKTHVGRGFFDPIISIIPAEARRKPKNSSFEAQEPTSPKVSCMGQIKRKMKIKKTKQIVVLLPKDFKPVSSPSEAKKKPSILNSIRNMFSNSAREKMVALSPTIISRRS</sequence>
<gene>
    <name evidence="2" type="ORF">Din_039319</name>
</gene>
<reference evidence="2" key="1">
    <citation type="submission" date="2019-08" db="EMBL/GenBank/DDBJ databases">
        <title>Reference gene set and small RNA set construction with multiple tissues from Davidia involucrata Baill.</title>
        <authorList>
            <person name="Yang H."/>
            <person name="Zhou C."/>
            <person name="Li G."/>
            <person name="Wang J."/>
            <person name="Gao P."/>
            <person name="Wang M."/>
            <person name="Wang R."/>
            <person name="Zhao Y."/>
        </authorList>
    </citation>
    <scope>NUCLEOTIDE SEQUENCE</scope>
    <source>
        <tissue evidence="2">Mixed with DoveR01_LX</tissue>
    </source>
</reference>
<accession>A0A5B7BNF0</accession>
<feature type="region of interest" description="Disordered" evidence="1">
    <location>
        <begin position="21"/>
        <end position="42"/>
    </location>
</feature>
<dbReference type="PANTHER" id="PTHR34779">
    <property type="entry name" value="OS09G0542900 PROTEIN"/>
    <property type="match status" value="1"/>
</dbReference>
<dbReference type="InterPro" id="IPR038796">
    <property type="entry name" value="At1g76070-like"/>
</dbReference>
<evidence type="ECO:0000256" key="1">
    <source>
        <dbReference type="SAM" id="MobiDB-lite"/>
    </source>
</evidence>
<protein>
    <submittedName>
        <fullName evidence="2">Uncharacterized protein</fullName>
    </submittedName>
</protein>
<dbReference type="PANTHER" id="PTHR34779:SF1">
    <property type="entry name" value="OS09G0542900 PROTEIN"/>
    <property type="match status" value="1"/>
</dbReference>
<evidence type="ECO:0000313" key="2">
    <source>
        <dbReference type="EMBL" id="MPA69878.1"/>
    </source>
</evidence>
<feature type="compositionally biased region" description="Polar residues" evidence="1">
    <location>
        <begin position="27"/>
        <end position="39"/>
    </location>
</feature>
<organism evidence="2">
    <name type="scientific">Davidia involucrata</name>
    <name type="common">Dove tree</name>
    <dbReference type="NCBI Taxonomy" id="16924"/>
    <lineage>
        <taxon>Eukaryota</taxon>
        <taxon>Viridiplantae</taxon>
        <taxon>Streptophyta</taxon>
        <taxon>Embryophyta</taxon>
        <taxon>Tracheophyta</taxon>
        <taxon>Spermatophyta</taxon>
        <taxon>Magnoliopsida</taxon>
        <taxon>eudicotyledons</taxon>
        <taxon>Gunneridae</taxon>
        <taxon>Pentapetalae</taxon>
        <taxon>asterids</taxon>
        <taxon>Cornales</taxon>
        <taxon>Nyssaceae</taxon>
        <taxon>Davidia</taxon>
    </lineage>
</organism>